<feature type="domain" description="S-layer protein C-terminal" evidence="2">
    <location>
        <begin position="618"/>
        <end position="670"/>
    </location>
</feature>
<name>A0A921L9M7_9LACO</name>
<evidence type="ECO:0000259" key="2">
    <source>
        <dbReference type="Pfam" id="PF03217"/>
    </source>
</evidence>
<comment type="caution">
    <text evidence="3">The sequence shown here is derived from an EMBL/GenBank/DDBJ whole genome shotgun (WGS) entry which is preliminary data.</text>
</comment>
<feature type="compositionally biased region" description="Low complexity" evidence="1">
    <location>
        <begin position="1"/>
        <end position="124"/>
    </location>
</feature>
<evidence type="ECO:0000313" key="3">
    <source>
        <dbReference type="EMBL" id="HJF86938.1"/>
    </source>
</evidence>
<evidence type="ECO:0000256" key="1">
    <source>
        <dbReference type="SAM" id="MobiDB-lite"/>
    </source>
</evidence>
<dbReference type="EMBL" id="DYWC01000127">
    <property type="protein sequence ID" value="HJF86938.1"/>
    <property type="molecule type" value="Genomic_DNA"/>
</dbReference>
<accession>A0A921L9M7</accession>
<gene>
    <name evidence="3" type="ORF">K8V88_05820</name>
</gene>
<reference evidence="3" key="2">
    <citation type="submission" date="2021-09" db="EMBL/GenBank/DDBJ databases">
        <authorList>
            <person name="Gilroy R."/>
        </authorList>
    </citation>
    <scope>NUCLEOTIDE SEQUENCE</scope>
    <source>
        <strain evidence="3">7886</strain>
    </source>
</reference>
<organism evidence="3 4">
    <name type="scientific">Companilactobacillus farciminis</name>
    <dbReference type="NCBI Taxonomy" id="1612"/>
    <lineage>
        <taxon>Bacteria</taxon>
        <taxon>Bacillati</taxon>
        <taxon>Bacillota</taxon>
        <taxon>Bacilli</taxon>
        <taxon>Lactobacillales</taxon>
        <taxon>Lactobacillaceae</taxon>
        <taxon>Companilactobacillus</taxon>
    </lineage>
</organism>
<protein>
    <submittedName>
        <fullName evidence="3">SLAP domain-containing protein</fullName>
    </submittedName>
</protein>
<sequence length="740" mass="77392">MTTTSSSTTPTTSASASPTTSTTSSGTTTSPTTTTSSSTAPTTSTSTTGTTTSPTTSTSTSGTTSPTTSTTTTSTITIPSTSSSTTTTPATGTTTTTSPTSTTTTTGTGATGTSTMTSTATTGTNPYVIPSNVTDSTVVNFADPLLGAAVKTALNIPTSDPITVGDIKGYVNPTLGIMMTSYEMDHPAGGGSPQPGSSMTDQQDTPIESLDGMQYLQLLPTKTSVIFQAKLASDENANTDLRPLDGINFSQLTLDGNFSDSDAKEIDVSQLADLNLSKATYFELSGGSTTEPTGGLNNQELAEVAPTIVKFANNGQSYHTIELGYSGISDFTPLQGVESGQGVSVIAVSNTVNDPTPVYAVTGQPITFTAPKLLDLDGKDLAGNYHYSSSVLSTALKDDNLTNNGNDSYTLTNADPNAKYLTYGQIGFADYTPDAYTYETKGTTLFENVTMNSQPLIWQAHPTVTINYVDSSGQPILSDGAPMTKTIDGNLIGDSYDLTSDSQVPGYTLTSPTTSLTGTFTQSPKVVDLTYEVTPQTSSSETTQPVVTQPTTTSTTTSSTSGRVPIAVYDVEGDSPSAEKLEDMGVRATTQIDGQLFYLVGYGQWVLASDYSNVVSPTSGVVRTFDSTSGLVNAYGQPVSEKLMPNTEWKYSKIVTINGAKYYQVATDEFLPVQSGVEFVSTKGTVKTQTRTALYDSQGKSLGQSLSSGTSWYTDGYAMINGVKMYRVATDEWIPASDVI</sequence>
<proteinExistence type="predicted"/>
<feature type="region of interest" description="Disordered" evidence="1">
    <location>
        <begin position="535"/>
        <end position="561"/>
    </location>
</feature>
<feature type="region of interest" description="Disordered" evidence="1">
    <location>
        <begin position="1"/>
        <end position="126"/>
    </location>
</feature>
<dbReference type="Pfam" id="PF03217">
    <property type="entry name" value="SlpA"/>
    <property type="match status" value="2"/>
</dbReference>
<feature type="domain" description="S-layer protein C-terminal" evidence="2">
    <location>
        <begin position="686"/>
        <end position="737"/>
    </location>
</feature>
<feature type="region of interest" description="Disordered" evidence="1">
    <location>
        <begin position="184"/>
        <end position="205"/>
    </location>
</feature>
<evidence type="ECO:0000313" key="4">
    <source>
        <dbReference type="Proteomes" id="UP000747013"/>
    </source>
</evidence>
<reference evidence="3" key="1">
    <citation type="journal article" date="2021" name="PeerJ">
        <title>Extensive microbial diversity within the chicken gut microbiome revealed by metagenomics and culture.</title>
        <authorList>
            <person name="Gilroy R."/>
            <person name="Ravi A."/>
            <person name="Getino M."/>
            <person name="Pursley I."/>
            <person name="Horton D.L."/>
            <person name="Alikhan N.F."/>
            <person name="Baker D."/>
            <person name="Gharbi K."/>
            <person name="Hall N."/>
            <person name="Watson M."/>
            <person name="Adriaenssens E.M."/>
            <person name="Foster-Nyarko E."/>
            <person name="Jarju S."/>
            <person name="Secka A."/>
            <person name="Antonio M."/>
            <person name="Oren A."/>
            <person name="Chaudhuri R.R."/>
            <person name="La Ragione R."/>
            <person name="Hildebrand F."/>
            <person name="Pallen M.J."/>
        </authorList>
    </citation>
    <scope>NUCLEOTIDE SEQUENCE</scope>
    <source>
        <strain evidence="3">7886</strain>
    </source>
</reference>
<dbReference type="InterPro" id="IPR024968">
    <property type="entry name" value="SlpA_C_lactobacillus"/>
</dbReference>
<dbReference type="Gene3D" id="3.10.20.320">
    <property type="entry name" value="Putative peptidoglycan bound protein (lpxtg motif)"/>
    <property type="match status" value="1"/>
</dbReference>
<dbReference type="AlphaFoldDB" id="A0A921L9M7"/>
<dbReference type="Proteomes" id="UP000747013">
    <property type="component" value="Unassembled WGS sequence"/>
</dbReference>